<proteinExistence type="predicted"/>
<protein>
    <submittedName>
        <fullName evidence="1">Uncharacterized protein</fullName>
    </submittedName>
</protein>
<evidence type="ECO:0000313" key="1">
    <source>
        <dbReference type="EMBL" id="QYS89475.1"/>
    </source>
</evidence>
<sequence length="149" mass="17218">MEYNIIINSKDVSGGLDISIIPENDVVRFIILQYKVWSLPKLINHVSESLSTGIEHAHIRNYSDMDWEDKAWAKNVKGSELQAGEMFLVHDIIGETTIKEALFDKILYDYGSKLLEIYQNDKTLPNLWVLEMHQALEKLKVKIDKENLT</sequence>
<organism evidence="1">
    <name type="scientific">Flavobacterium columnare</name>
    <dbReference type="NCBI Taxonomy" id="996"/>
    <lineage>
        <taxon>Bacteria</taxon>
        <taxon>Pseudomonadati</taxon>
        <taxon>Bacteroidota</taxon>
        <taxon>Flavobacteriia</taxon>
        <taxon>Flavobacteriales</taxon>
        <taxon>Flavobacteriaceae</taxon>
        <taxon>Flavobacterium</taxon>
    </lineage>
</organism>
<dbReference type="Proteomes" id="UP000824721">
    <property type="component" value="Chromosome"/>
</dbReference>
<reference evidence="1" key="1">
    <citation type="submission" date="2020-12" db="EMBL/GenBank/DDBJ databases">
        <title>Genome sequencing of genetic groups of Flavobacterium columnare.</title>
        <authorList>
            <person name="Waldbieser G.C."/>
            <person name="Griffin M.J."/>
            <person name="LaFrentz B.R."/>
        </authorList>
    </citation>
    <scope>NUCLEOTIDE SEQUENCE</scope>
    <source>
        <strain evidence="1">90-106</strain>
    </source>
</reference>
<dbReference type="AlphaFoldDB" id="A0A8G0P514"/>
<dbReference type="KEGG" id="fdv:JJC05_04130"/>
<gene>
    <name evidence="1" type="ORF">JJC05_04130</name>
</gene>
<name>A0A8G0P514_9FLAO</name>
<accession>A0A8G0P514</accession>
<dbReference type="EMBL" id="CP067378">
    <property type="protein sequence ID" value="QYS89475.1"/>
    <property type="molecule type" value="Genomic_DNA"/>
</dbReference>